<evidence type="ECO:0000256" key="8">
    <source>
        <dbReference type="ARBA" id="ARBA00022573"/>
    </source>
</evidence>
<feature type="transmembrane region" description="Helical" evidence="19">
    <location>
        <begin position="104"/>
        <end position="124"/>
    </location>
</feature>
<evidence type="ECO:0000256" key="19">
    <source>
        <dbReference type="HAMAP-Rule" id="MF_00719"/>
    </source>
</evidence>
<accession>A0A7U4QKP3</accession>
<keyword evidence="9 19" id="KW-0808">Transferase</keyword>
<evidence type="ECO:0000256" key="18">
    <source>
        <dbReference type="ARBA" id="ARBA00049504"/>
    </source>
</evidence>
<dbReference type="GO" id="GO:0008818">
    <property type="term" value="F:cobalamin 5'-phosphate synthase activity"/>
    <property type="evidence" value="ECO:0007669"/>
    <property type="project" value="UniProtKB-UniRule"/>
</dbReference>
<evidence type="ECO:0000256" key="4">
    <source>
        <dbReference type="ARBA" id="ARBA00010561"/>
    </source>
</evidence>
<dbReference type="NCBIfam" id="TIGR00317">
    <property type="entry name" value="cobS"/>
    <property type="match status" value="1"/>
</dbReference>
<evidence type="ECO:0000256" key="6">
    <source>
        <dbReference type="ARBA" id="ARBA00015850"/>
    </source>
</evidence>
<comment type="pathway">
    <text evidence="3 19">Cofactor biosynthesis; adenosylcobalamin biosynthesis; adenosylcobalamin from cob(II)yrinate a,c-diamide: step 7/7.</text>
</comment>
<dbReference type="GO" id="GO:0005886">
    <property type="term" value="C:plasma membrane"/>
    <property type="evidence" value="ECO:0007669"/>
    <property type="project" value="UniProtKB-SubCell"/>
</dbReference>
<proteinExistence type="inferred from homology"/>
<keyword evidence="21" id="KW-1185">Reference proteome</keyword>
<dbReference type="GO" id="GO:0051073">
    <property type="term" value="F:adenosylcobinamide-GDP ribazoletransferase activity"/>
    <property type="evidence" value="ECO:0007669"/>
    <property type="project" value="UniProtKB-UniRule"/>
</dbReference>
<evidence type="ECO:0000256" key="12">
    <source>
        <dbReference type="ARBA" id="ARBA00022989"/>
    </source>
</evidence>
<dbReference type="EMBL" id="CP013015">
    <property type="protein sequence ID" value="AMM41127.1"/>
    <property type="molecule type" value="Genomic_DNA"/>
</dbReference>
<dbReference type="PANTHER" id="PTHR34148:SF1">
    <property type="entry name" value="ADENOSYLCOBINAMIDE-GDP RIBAZOLETRANSFERASE"/>
    <property type="match status" value="1"/>
</dbReference>
<dbReference type="InterPro" id="IPR003805">
    <property type="entry name" value="CobS"/>
</dbReference>
<evidence type="ECO:0000256" key="2">
    <source>
        <dbReference type="ARBA" id="ARBA00004651"/>
    </source>
</evidence>
<comment type="catalytic activity">
    <reaction evidence="17 19">
        <text>alpha-ribazole + adenosylcob(III)inamide-GDP = adenosylcob(III)alamin + GMP + H(+)</text>
        <dbReference type="Rhea" id="RHEA:16049"/>
        <dbReference type="ChEBI" id="CHEBI:10329"/>
        <dbReference type="ChEBI" id="CHEBI:15378"/>
        <dbReference type="ChEBI" id="CHEBI:18408"/>
        <dbReference type="ChEBI" id="CHEBI:58115"/>
        <dbReference type="ChEBI" id="CHEBI:60487"/>
        <dbReference type="EC" id="2.7.8.26"/>
    </reaction>
</comment>
<keyword evidence="11 19" id="KW-0460">Magnesium</keyword>
<evidence type="ECO:0000256" key="5">
    <source>
        <dbReference type="ARBA" id="ARBA00013200"/>
    </source>
</evidence>
<comment type="similarity">
    <text evidence="4 19">Belongs to the CobS family.</text>
</comment>
<dbReference type="OrthoDB" id="9794223at2"/>
<evidence type="ECO:0000256" key="3">
    <source>
        <dbReference type="ARBA" id="ARBA00004663"/>
    </source>
</evidence>
<evidence type="ECO:0000256" key="7">
    <source>
        <dbReference type="ARBA" id="ARBA00022475"/>
    </source>
</evidence>
<keyword evidence="10 19" id="KW-0812">Transmembrane</keyword>
<keyword evidence="7 19" id="KW-1003">Cell membrane</keyword>
<dbReference type="EC" id="2.7.8.26" evidence="5 19"/>
<evidence type="ECO:0000256" key="9">
    <source>
        <dbReference type="ARBA" id="ARBA00022679"/>
    </source>
</evidence>
<evidence type="ECO:0000256" key="1">
    <source>
        <dbReference type="ARBA" id="ARBA00001946"/>
    </source>
</evidence>
<sequence>MKKILIALQFLTIFPVKIKSIKEEEFGKSLLYFPIVGALIGIVLALALFVLDFLPNLIKCSLILIISIVISGGIHLEGFSDTCDGLYGGRCKEEILDIMRDSHIGAIGAIGLVCILLLKLSLFLSIPKEILWRSLILMCLFSRWVQVLVCYISKYARKEGKAKYFVEYASRKEFLISSLFTLAAFLFLLKIEGIVLFFISLLPIWVFITYVKKKIDGVTGDTIGATSEIAEVSILFFIISLRYVHINFFLPS</sequence>
<name>A0A7U4QKP3_DESA2</name>
<evidence type="ECO:0000256" key="11">
    <source>
        <dbReference type="ARBA" id="ARBA00022842"/>
    </source>
</evidence>
<feature type="transmembrane region" description="Helical" evidence="19">
    <location>
        <begin position="130"/>
        <end position="152"/>
    </location>
</feature>
<evidence type="ECO:0000256" key="15">
    <source>
        <dbReference type="ARBA" id="ARBA00032605"/>
    </source>
</evidence>
<dbReference type="HAMAP" id="MF_00719">
    <property type="entry name" value="CobS"/>
    <property type="match status" value="1"/>
</dbReference>
<comment type="subcellular location">
    <subcellularLocation>
        <location evidence="2 19">Cell membrane</location>
        <topology evidence="2 19">Multi-pass membrane protein</topology>
    </subcellularLocation>
</comment>
<keyword evidence="12 19" id="KW-1133">Transmembrane helix</keyword>
<feature type="transmembrane region" description="Helical" evidence="19">
    <location>
        <begin position="232"/>
        <end position="250"/>
    </location>
</feature>
<dbReference type="PANTHER" id="PTHR34148">
    <property type="entry name" value="ADENOSYLCOBINAMIDE-GDP RIBAZOLETRANSFERASE"/>
    <property type="match status" value="1"/>
</dbReference>
<feature type="transmembrane region" description="Helical" evidence="19">
    <location>
        <begin position="173"/>
        <end position="189"/>
    </location>
</feature>
<feature type="transmembrane region" description="Helical" evidence="19">
    <location>
        <begin position="30"/>
        <end position="54"/>
    </location>
</feature>
<dbReference type="AlphaFoldDB" id="A0A7U4QKP3"/>
<dbReference type="RefSeq" id="WP_066062662.1">
    <property type="nucleotide sequence ID" value="NZ_CP013015.1"/>
</dbReference>
<dbReference type="UniPathway" id="UPA00148">
    <property type="reaction ID" value="UER00238"/>
</dbReference>
<evidence type="ECO:0000256" key="14">
    <source>
        <dbReference type="ARBA" id="ARBA00025228"/>
    </source>
</evidence>
<evidence type="ECO:0000256" key="10">
    <source>
        <dbReference type="ARBA" id="ARBA00022692"/>
    </source>
</evidence>
<evidence type="ECO:0000256" key="13">
    <source>
        <dbReference type="ARBA" id="ARBA00023136"/>
    </source>
</evidence>
<reference evidence="20 21" key="1">
    <citation type="submission" date="2015-10" db="EMBL/GenBank/DDBJ databases">
        <title>Candidatus Desulfofervidus auxilii, a hydrogenotrophic sulfate-reducing bacterium involved in the thermophilic anaerobic oxidation of methane.</title>
        <authorList>
            <person name="Krukenberg V."/>
            <person name="Richter M."/>
            <person name="Wegener G."/>
        </authorList>
    </citation>
    <scope>NUCLEOTIDE SEQUENCE [LARGE SCALE GENOMIC DNA]</scope>
    <source>
        <strain evidence="20 21">HS1</strain>
    </source>
</reference>
<comment type="cofactor">
    <cofactor evidence="1 19">
        <name>Mg(2+)</name>
        <dbReference type="ChEBI" id="CHEBI:18420"/>
    </cofactor>
</comment>
<evidence type="ECO:0000313" key="20">
    <source>
        <dbReference type="EMBL" id="AMM41127.1"/>
    </source>
</evidence>
<evidence type="ECO:0000256" key="16">
    <source>
        <dbReference type="ARBA" id="ARBA00032853"/>
    </source>
</evidence>
<dbReference type="Proteomes" id="UP000070560">
    <property type="component" value="Chromosome"/>
</dbReference>
<comment type="function">
    <text evidence="14 19">Joins adenosylcobinamide-GDP and alpha-ribazole to generate adenosylcobalamin (Ado-cobalamin). Also synthesizes adenosylcobalamin 5'-phosphate from adenosylcobinamide-GDP and alpha-ribazole 5'-phosphate.</text>
</comment>
<dbReference type="GO" id="GO:0009236">
    <property type="term" value="P:cobalamin biosynthetic process"/>
    <property type="evidence" value="ECO:0007669"/>
    <property type="project" value="UniProtKB-UniRule"/>
</dbReference>
<dbReference type="KEGG" id="daw:HS1_001323"/>
<protein>
    <recommendedName>
        <fullName evidence="6 19">Adenosylcobinamide-GDP ribazoletransferase</fullName>
        <ecNumber evidence="5 19">2.7.8.26</ecNumber>
    </recommendedName>
    <alternativeName>
        <fullName evidence="16 19">Cobalamin synthase</fullName>
    </alternativeName>
    <alternativeName>
        <fullName evidence="15 19">Cobalamin-5'-phosphate synthase</fullName>
    </alternativeName>
</protein>
<gene>
    <name evidence="19" type="primary">cobS</name>
    <name evidence="20" type="ORF">HS1_001323</name>
</gene>
<keyword evidence="13 19" id="KW-0472">Membrane</keyword>
<organism evidence="20 21">
    <name type="scientific">Desulfofervidus auxilii</name>
    <dbReference type="NCBI Taxonomy" id="1621989"/>
    <lineage>
        <taxon>Bacteria</taxon>
        <taxon>Pseudomonadati</taxon>
        <taxon>Thermodesulfobacteriota</taxon>
        <taxon>Candidatus Desulfofervidia</taxon>
        <taxon>Candidatus Desulfofervidales</taxon>
        <taxon>Candidatus Desulfofervidaceae</taxon>
        <taxon>Candidatus Desulfofervidus</taxon>
    </lineage>
</organism>
<keyword evidence="8 19" id="KW-0169">Cobalamin biosynthesis</keyword>
<evidence type="ECO:0000313" key="21">
    <source>
        <dbReference type="Proteomes" id="UP000070560"/>
    </source>
</evidence>
<evidence type="ECO:0000256" key="17">
    <source>
        <dbReference type="ARBA" id="ARBA00048623"/>
    </source>
</evidence>
<comment type="catalytic activity">
    <reaction evidence="18 19">
        <text>alpha-ribazole 5'-phosphate + adenosylcob(III)inamide-GDP = adenosylcob(III)alamin 5'-phosphate + GMP + H(+)</text>
        <dbReference type="Rhea" id="RHEA:23560"/>
        <dbReference type="ChEBI" id="CHEBI:15378"/>
        <dbReference type="ChEBI" id="CHEBI:57918"/>
        <dbReference type="ChEBI" id="CHEBI:58115"/>
        <dbReference type="ChEBI" id="CHEBI:60487"/>
        <dbReference type="ChEBI" id="CHEBI:60493"/>
        <dbReference type="EC" id="2.7.8.26"/>
    </reaction>
</comment>
<dbReference type="Pfam" id="PF02654">
    <property type="entry name" value="CobS"/>
    <property type="match status" value="1"/>
</dbReference>